<dbReference type="PANTHER" id="PTHR42852:SF13">
    <property type="entry name" value="PROTEIN DIPZ"/>
    <property type="match status" value="1"/>
</dbReference>
<comment type="caution">
    <text evidence="2">The sequence shown here is derived from an EMBL/GenBank/DDBJ whole genome shotgun (WGS) entry which is preliminary data.</text>
</comment>
<organism evidence="2 3">
    <name type="scientific">Echinicola rosea</name>
    <dbReference type="NCBI Taxonomy" id="1807691"/>
    <lineage>
        <taxon>Bacteria</taxon>
        <taxon>Pseudomonadati</taxon>
        <taxon>Bacteroidota</taxon>
        <taxon>Cytophagia</taxon>
        <taxon>Cytophagales</taxon>
        <taxon>Cyclobacteriaceae</taxon>
        <taxon>Echinicola</taxon>
    </lineage>
</organism>
<dbReference type="InterPro" id="IPR013766">
    <property type="entry name" value="Thioredoxin_domain"/>
</dbReference>
<dbReference type="InterPro" id="IPR012336">
    <property type="entry name" value="Thioredoxin-like_fold"/>
</dbReference>
<evidence type="ECO:0000313" key="3">
    <source>
        <dbReference type="Proteomes" id="UP000647339"/>
    </source>
</evidence>
<feature type="domain" description="Thioredoxin" evidence="1">
    <location>
        <begin position="355"/>
        <end position="502"/>
    </location>
</feature>
<dbReference type="EMBL" id="BMIU01000021">
    <property type="protein sequence ID" value="GGF44308.1"/>
    <property type="molecule type" value="Genomic_DNA"/>
</dbReference>
<dbReference type="InterPro" id="IPR036249">
    <property type="entry name" value="Thioredoxin-like_sf"/>
</dbReference>
<name>A0ABQ1V9H7_9BACT</name>
<reference evidence="3" key="1">
    <citation type="journal article" date="2019" name="Int. J. Syst. Evol. Microbiol.">
        <title>The Global Catalogue of Microorganisms (GCM) 10K type strain sequencing project: providing services to taxonomists for standard genome sequencing and annotation.</title>
        <authorList>
            <consortium name="The Broad Institute Genomics Platform"/>
            <consortium name="The Broad Institute Genome Sequencing Center for Infectious Disease"/>
            <person name="Wu L."/>
            <person name="Ma J."/>
        </authorList>
    </citation>
    <scope>NUCLEOTIDE SEQUENCE [LARGE SCALE GENOMIC DNA]</scope>
    <source>
        <strain evidence="3">CGMCC 1.15407</strain>
    </source>
</reference>
<keyword evidence="3" id="KW-1185">Reference proteome</keyword>
<accession>A0ABQ1V9H7</accession>
<dbReference type="Gene3D" id="3.40.30.10">
    <property type="entry name" value="Glutaredoxin"/>
    <property type="match status" value="1"/>
</dbReference>
<evidence type="ECO:0000259" key="1">
    <source>
        <dbReference type="PROSITE" id="PS51352"/>
    </source>
</evidence>
<dbReference type="SUPFAM" id="SSF52833">
    <property type="entry name" value="Thioredoxin-like"/>
    <property type="match status" value="1"/>
</dbReference>
<dbReference type="CDD" id="cd02966">
    <property type="entry name" value="TlpA_like_family"/>
    <property type="match status" value="1"/>
</dbReference>
<dbReference type="Proteomes" id="UP000647339">
    <property type="component" value="Unassembled WGS sequence"/>
</dbReference>
<dbReference type="InterPro" id="IPR050553">
    <property type="entry name" value="Thioredoxin_ResA/DsbE_sf"/>
</dbReference>
<dbReference type="PANTHER" id="PTHR42852">
    <property type="entry name" value="THIOL:DISULFIDE INTERCHANGE PROTEIN DSBE"/>
    <property type="match status" value="1"/>
</dbReference>
<sequence>MEPENTPAPVVVYFEVRQKDAYRMDSLVVRLDDSQIGGQAQKNLIKLRSGNFFEGVFPGSEGIAHIVTENIKRPAYLSLGTEKSPFLNQYVVFPGDSIKVQLDTYRNQVVFSGPSAPLFRCQRELHLLMAERSFATDIRMGFNSPENLETYLSKEGKRKQFIQSQKQFGSHTHVYVRKEQDLAILESTFSDGYEDRILEVITRYQGILPADRLHIIKANYLGRLRFSRLKTFNNAIAYALRSDDPEHRKVLAAFFKEHDKADIIDDIPEQAIISSPSYQQYLITRARSYAYLHGTSIFAQIRDMPNGTVKDHLAARYICEEFDQLEKGDLKTKEALTFINSPRPKEALEALLSSLGQGQVLQGAVFTGLDGKPMDLSTLKGKVLLLDFWYTGCKACINFFSSRISKIEEHFKDNPTFQMVSISADKDRTRWIRSIESGRYTSHNALNLYTGGKGFQHSFLENMDISAFPRLILVAKDGTIRQAGGLKQPLEDMIKLIEEALPNKNNPDTLTLQ</sequence>
<protein>
    <recommendedName>
        <fullName evidence="1">Thioredoxin domain-containing protein</fullName>
    </recommendedName>
</protein>
<proteinExistence type="predicted"/>
<evidence type="ECO:0000313" key="2">
    <source>
        <dbReference type="EMBL" id="GGF44308.1"/>
    </source>
</evidence>
<dbReference type="PROSITE" id="PS51352">
    <property type="entry name" value="THIOREDOXIN_2"/>
    <property type="match status" value="1"/>
</dbReference>
<dbReference type="Pfam" id="PF13905">
    <property type="entry name" value="Thioredoxin_8"/>
    <property type="match status" value="1"/>
</dbReference>
<gene>
    <name evidence="2" type="ORF">GCM10011339_36000</name>
</gene>